<dbReference type="Gene3D" id="3.40.630.10">
    <property type="entry name" value="Zn peptidases"/>
    <property type="match status" value="1"/>
</dbReference>
<organism evidence="1 2">
    <name type="scientific">Bacillus safensis</name>
    <dbReference type="NCBI Taxonomy" id="561879"/>
    <lineage>
        <taxon>Bacteria</taxon>
        <taxon>Bacillati</taxon>
        <taxon>Bacillota</taxon>
        <taxon>Bacilli</taxon>
        <taxon>Bacillales</taxon>
        <taxon>Bacillaceae</taxon>
        <taxon>Bacillus</taxon>
    </lineage>
</organism>
<dbReference type="Proteomes" id="UP000464658">
    <property type="component" value="Chromosome"/>
</dbReference>
<dbReference type="AlphaFoldDB" id="A0A5S9MG91"/>
<sequence length="60" mass="6557">MKTLQRVYEEQTGDPATLIAIGGGTYARSLEAGVAFGPLFPGRPDCAHQKKMNILKLMTY</sequence>
<evidence type="ECO:0000313" key="2">
    <source>
        <dbReference type="Proteomes" id="UP000464658"/>
    </source>
</evidence>
<dbReference type="SUPFAM" id="SSF53187">
    <property type="entry name" value="Zn-dependent exopeptidases"/>
    <property type="match status" value="1"/>
</dbReference>
<accession>A0A5S9MG91</accession>
<gene>
    <name evidence="1" type="ORF">BsIDN1_52700</name>
</gene>
<reference evidence="1 2" key="1">
    <citation type="submission" date="2019-12" db="EMBL/GenBank/DDBJ databases">
        <title>Full genome sequence of a Bacillus safensis strain isolated from commercially available natto in Indonesia.</title>
        <authorList>
            <person name="Yoshida M."/>
            <person name="Uomi M."/>
            <person name="Waturangi D."/>
            <person name="Ekaputri J.J."/>
            <person name="Setiamarga D.H.E."/>
        </authorList>
    </citation>
    <scope>NUCLEOTIDE SEQUENCE [LARGE SCALE GENOMIC DNA]</scope>
    <source>
        <strain evidence="1 2">IDN1</strain>
    </source>
</reference>
<proteinExistence type="predicted"/>
<name>A0A5S9MG91_BACIA</name>
<evidence type="ECO:0000313" key="1">
    <source>
        <dbReference type="EMBL" id="BBP91652.1"/>
    </source>
</evidence>
<dbReference type="EMBL" id="AP021906">
    <property type="protein sequence ID" value="BBP91652.1"/>
    <property type="molecule type" value="Genomic_DNA"/>
</dbReference>
<protein>
    <submittedName>
        <fullName evidence="1">Uncharacterized protein</fullName>
    </submittedName>
</protein>